<dbReference type="InterPro" id="IPR022742">
    <property type="entry name" value="Hydrolase_4"/>
</dbReference>
<dbReference type="eggNOG" id="COG1073">
    <property type="taxonomic scope" value="Bacteria"/>
</dbReference>
<name>A0A0S7EAV5_9FLAO</name>
<dbReference type="EMBL" id="CP013690">
    <property type="protein sequence ID" value="ALU27537.1"/>
    <property type="molecule type" value="Genomic_DNA"/>
</dbReference>
<dbReference type="InterPro" id="IPR053145">
    <property type="entry name" value="AB_hydrolase_Est10"/>
</dbReference>
<dbReference type="KEGG" id="mod:AS202_15920"/>
<protein>
    <submittedName>
        <fullName evidence="1">Uncharacterized protein</fullName>
    </submittedName>
</protein>
<evidence type="ECO:0000313" key="1">
    <source>
        <dbReference type="EMBL" id="ALU27537.1"/>
    </source>
</evidence>
<sequence>MLWKILAAIFTTFLIIFLYFFFLGSQDFDDTTITQKEVIFTSQGEELSATLFLPKKEFFKTAPIAIFIHGDGPQNKTSNSGYLPLIHHLVDQGIAVFTWDKKGIDKSKGNWLNQSITDRAVEAKDAFDFLVHDKGIAPNRIGYLGFSQGGWVIPKAAILTKPAFSVIIGGAVNWMDQGYYYTTKRLEEEGYSEQEIKRKADSIQQADYKLFTDFNDCTIKESEIEKDRFLFIARNLKADSSVDLQNMQGPLLALWGSDDLNVPAGTNAQLYQQYTSNRESDTTTIKVYPRSTHGLLNAKLFNYQLDAQWPEWKKWLFVFQGRKAYSKDALFDISTFILKTNKKTE</sequence>
<dbReference type="Gene3D" id="3.40.50.1820">
    <property type="entry name" value="alpha/beta hydrolase"/>
    <property type="match status" value="1"/>
</dbReference>
<dbReference type="PANTHER" id="PTHR43265:SF1">
    <property type="entry name" value="ESTERASE ESTD"/>
    <property type="match status" value="1"/>
</dbReference>
<dbReference type="InterPro" id="IPR029058">
    <property type="entry name" value="AB_hydrolase_fold"/>
</dbReference>
<reference evidence="1 2" key="1">
    <citation type="journal article" date="2016" name="J. Zhejiang Univ. Sci. B">
        <title>Antibiotic resistance mechanisms of Myroides sp.</title>
        <authorList>
            <person name="Hu S."/>
            <person name="Yuan S."/>
            <person name="Qu H."/>
            <person name="Jiang T."/>
            <person name="Zhou Y."/>
            <person name="Wang M."/>
            <person name="Ming D."/>
        </authorList>
    </citation>
    <scope>NUCLEOTIDE SEQUENCE [LARGE SCALE GENOMIC DNA]</scope>
    <source>
        <strain evidence="1 2">PR63039</strain>
    </source>
</reference>
<accession>A0A0S7EAV5</accession>
<dbReference type="PANTHER" id="PTHR43265">
    <property type="entry name" value="ESTERASE ESTD"/>
    <property type="match status" value="1"/>
</dbReference>
<dbReference type="Pfam" id="PF12146">
    <property type="entry name" value="Hydrolase_4"/>
    <property type="match status" value="1"/>
</dbReference>
<dbReference type="RefSeq" id="WP_058699672.1">
    <property type="nucleotide sequence ID" value="NZ_BCMQ01000011.1"/>
</dbReference>
<dbReference type="AlphaFoldDB" id="A0A0S7EAV5"/>
<organism evidence="1 2">
    <name type="scientific">Myroides odoratimimus</name>
    <dbReference type="NCBI Taxonomy" id="76832"/>
    <lineage>
        <taxon>Bacteria</taxon>
        <taxon>Pseudomonadati</taxon>
        <taxon>Bacteroidota</taxon>
        <taxon>Flavobacteriia</taxon>
        <taxon>Flavobacteriales</taxon>
        <taxon>Flavobacteriaceae</taxon>
        <taxon>Myroides</taxon>
    </lineage>
</organism>
<dbReference type="Proteomes" id="UP000069030">
    <property type="component" value="Chromosome"/>
</dbReference>
<dbReference type="GO" id="GO:0052689">
    <property type="term" value="F:carboxylic ester hydrolase activity"/>
    <property type="evidence" value="ECO:0007669"/>
    <property type="project" value="TreeGrafter"/>
</dbReference>
<proteinExistence type="predicted"/>
<evidence type="ECO:0000313" key="2">
    <source>
        <dbReference type="Proteomes" id="UP000069030"/>
    </source>
</evidence>
<gene>
    <name evidence="1" type="ORF">AS202_15920</name>
</gene>
<dbReference type="SUPFAM" id="SSF53474">
    <property type="entry name" value="alpha/beta-Hydrolases"/>
    <property type="match status" value="1"/>
</dbReference>